<evidence type="ECO:0000313" key="2">
    <source>
        <dbReference type="EMBL" id="GAI25312.1"/>
    </source>
</evidence>
<name>X1M156_9ZZZZ</name>
<accession>X1M156</accession>
<keyword evidence="1" id="KW-0472">Membrane</keyword>
<reference evidence="2" key="1">
    <citation type="journal article" date="2014" name="Front. Microbiol.">
        <title>High frequency of phylogenetically diverse reductive dehalogenase-homologous genes in deep subseafloor sedimentary metagenomes.</title>
        <authorList>
            <person name="Kawai M."/>
            <person name="Futagami T."/>
            <person name="Toyoda A."/>
            <person name="Takaki Y."/>
            <person name="Nishi S."/>
            <person name="Hori S."/>
            <person name="Arai W."/>
            <person name="Tsubouchi T."/>
            <person name="Morono Y."/>
            <person name="Uchiyama I."/>
            <person name="Ito T."/>
            <person name="Fujiyama A."/>
            <person name="Inagaki F."/>
            <person name="Takami H."/>
        </authorList>
    </citation>
    <scope>NUCLEOTIDE SEQUENCE</scope>
    <source>
        <strain evidence="2">Expedition CK06-06</strain>
    </source>
</reference>
<organism evidence="2">
    <name type="scientific">marine sediment metagenome</name>
    <dbReference type="NCBI Taxonomy" id="412755"/>
    <lineage>
        <taxon>unclassified sequences</taxon>
        <taxon>metagenomes</taxon>
        <taxon>ecological metagenomes</taxon>
    </lineage>
</organism>
<sequence length="157" mass="18320">MNRFKEYFQNSKAGRIFVISVFTFSLIITPIFSVIIIFNLTYTDLLGIFHIDLDINYQLRLVFSILLSVVSLFLSIFLFITLKERIVFLAVLPSFQSIIFYFIAQYFSKEILTLDDVDNLGNLSLTMIYVSLALFSAIMLWLIYAKTKRKILLNKNQ</sequence>
<feature type="transmembrane region" description="Helical" evidence="1">
    <location>
        <begin position="87"/>
        <end position="107"/>
    </location>
</feature>
<proteinExistence type="predicted"/>
<feature type="transmembrane region" description="Helical" evidence="1">
    <location>
        <begin position="127"/>
        <end position="145"/>
    </location>
</feature>
<keyword evidence="1" id="KW-1133">Transmembrane helix</keyword>
<evidence type="ECO:0000256" key="1">
    <source>
        <dbReference type="SAM" id="Phobius"/>
    </source>
</evidence>
<gene>
    <name evidence="2" type="ORF">S06H3_37662</name>
</gene>
<dbReference type="EMBL" id="BARV01022905">
    <property type="protein sequence ID" value="GAI25312.1"/>
    <property type="molecule type" value="Genomic_DNA"/>
</dbReference>
<feature type="transmembrane region" description="Helical" evidence="1">
    <location>
        <begin position="16"/>
        <end position="41"/>
    </location>
</feature>
<dbReference type="AlphaFoldDB" id="X1M156"/>
<keyword evidence="1" id="KW-0812">Transmembrane</keyword>
<feature type="transmembrane region" description="Helical" evidence="1">
    <location>
        <begin position="61"/>
        <end position="80"/>
    </location>
</feature>
<protein>
    <submittedName>
        <fullName evidence="2">Uncharacterized protein</fullName>
    </submittedName>
</protein>
<comment type="caution">
    <text evidence="2">The sequence shown here is derived from an EMBL/GenBank/DDBJ whole genome shotgun (WGS) entry which is preliminary data.</text>
</comment>